<evidence type="ECO:0000313" key="1">
    <source>
        <dbReference type="EMBL" id="EJW81038.1"/>
    </source>
</evidence>
<sequence>MRRNHRLSVSPTDNSSCVVDLFEGQMLLVAGTRRKPVLYDLSADDQKWLLLVVMRLGMATKSPKLGHSSISLTLHFSSIEYLYFHIMHKSHGDSFPRSSKKLSPEQEIGIRRSRMLFSVVQY</sequence>
<reference evidence="2" key="1">
    <citation type="submission" date="2012-08" db="EMBL/GenBank/DDBJ databases">
        <title>The Genome Sequence of Wuchereria bancrofti.</title>
        <authorList>
            <person name="Nutman T.B."/>
            <person name="Fink D.L."/>
            <person name="Russ C."/>
            <person name="Young S."/>
            <person name="Zeng Q."/>
            <person name="Koehrsen M."/>
            <person name="Alvarado L."/>
            <person name="Berlin A."/>
            <person name="Chapman S.B."/>
            <person name="Chen Z."/>
            <person name="Freedman E."/>
            <person name="Gellesch M."/>
            <person name="Goldberg J."/>
            <person name="Griggs A."/>
            <person name="Gujja S."/>
            <person name="Heilman E.R."/>
            <person name="Heiman D."/>
            <person name="Hepburn T."/>
            <person name="Howarth C."/>
            <person name="Jen D."/>
            <person name="Larson L."/>
            <person name="Lewis B."/>
            <person name="Mehta T."/>
            <person name="Park D."/>
            <person name="Pearson M."/>
            <person name="Roberts A."/>
            <person name="Saif S."/>
            <person name="Shea T."/>
            <person name="Shenoy N."/>
            <person name="Sisk P."/>
            <person name="Stolte C."/>
            <person name="Sykes S."/>
            <person name="Walk T."/>
            <person name="White J."/>
            <person name="Yandava C."/>
            <person name="Haas B."/>
            <person name="Henn M.R."/>
            <person name="Nusbaum C."/>
            <person name="Birren B."/>
        </authorList>
    </citation>
    <scope>NUCLEOTIDE SEQUENCE [LARGE SCALE GENOMIC DNA]</scope>
    <source>
        <strain evidence="2">NA</strain>
    </source>
</reference>
<dbReference type="Proteomes" id="UP000004810">
    <property type="component" value="Unassembled WGS sequence"/>
</dbReference>
<organism evidence="1 2">
    <name type="scientific">Wuchereria bancrofti</name>
    <dbReference type="NCBI Taxonomy" id="6293"/>
    <lineage>
        <taxon>Eukaryota</taxon>
        <taxon>Metazoa</taxon>
        <taxon>Ecdysozoa</taxon>
        <taxon>Nematoda</taxon>
        <taxon>Chromadorea</taxon>
        <taxon>Rhabditida</taxon>
        <taxon>Spirurina</taxon>
        <taxon>Spiruromorpha</taxon>
        <taxon>Filarioidea</taxon>
        <taxon>Onchocercidae</taxon>
        <taxon>Wuchereria</taxon>
    </lineage>
</organism>
<proteinExistence type="predicted"/>
<name>J9EFY7_WUCBA</name>
<evidence type="ECO:0000313" key="2">
    <source>
        <dbReference type="Proteomes" id="UP000004810"/>
    </source>
</evidence>
<dbReference type="EMBL" id="ADBV01003976">
    <property type="protein sequence ID" value="EJW81038.1"/>
    <property type="molecule type" value="Genomic_DNA"/>
</dbReference>
<protein>
    <submittedName>
        <fullName evidence="1">Uncharacterized protein</fullName>
    </submittedName>
</protein>
<comment type="caution">
    <text evidence="1">The sequence shown here is derived from an EMBL/GenBank/DDBJ whole genome shotgun (WGS) entry which is preliminary data.</text>
</comment>
<gene>
    <name evidence="1" type="ORF">WUBG_08053</name>
</gene>
<accession>J9EFY7</accession>
<dbReference type="AlphaFoldDB" id="J9EFY7"/>